<gene>
    <name evidence="4" type="ORF">HTY61_14110</name>
</gene>
<dbReference type="Pfam" id="PF14559">
    <property type="entry name" value="TPR_19"/>
    <property type="match status" value="1"/>
</dbReference>
<accession>A0A6N1VEW9</accession>
<dbReference type="Gene3D" id="3.40.50.300">
    <property type="entry name" value="P-loop containing nucleotide triphosphate hydrolases"/>
    <property type="match status" value="1"/>
</dbReference>
<dbReference type="RefSeq" id="WP_175277398.1">
    <property type="nucleotide sequence ID" value="NZ_CP054836.1"/>
</dbReference>
<evidence type="ECO:0000313" key="4">
    <source>
        <dbReference type="EMBL" id="QKV19506.1"/>
    </source>
</evidence>
<dbReference type="InterPro" id="IPR019734">
    <property type="entry name" value="TPR_rpt"/>
</dbReference>
<dbReference type="Pfam" id="PF13469">
    <property type="entry name" value="Sulfotransfer_3"/>
    <property type="match status" value="1"/>
</dbReference>
<name>A0A6N1VEW9_9HYPH</name>
<evidence type="ECO:0000256" key="3">
    <source>
        <dbReference type="SAM" id="Coils"/>
    </source>
</evidence>
<dbReference type="SMART" id="SM00028">
    <property type="entry name" value="TPR"/>
    <property type="match status" value="5"/>
</dbReference>
<protein>
    <submittedName>
        <fullName evidence="4">Sulfotransferase</fullName>
    </submittedName>
</protein>
<dbReference type="SUPFAM" id="SSF48452">
    <property type="entry name" value="TPR-like"/>
    <property type="match status" value="1"/>
</dbReference>
<dbReference type="InterPro" id="IPR011990">
    <property type="entry name" value="TPR-like_helical_dom_sf"/>
</dbReference>
<feature type="repeat" description="TPR" evidence="2">
    <location>
        <begin position="167"/>
        <end position="200"/>
    </location>
</feature>
<dbReference type="InterPro" id="IPR027417">
    <property type="entry name" value="P-loop_NTPase"/>
</dbReference>
<feature type="repeat" description="TPR" evidence="2">
    <location>
        <begin position="201"/>
        <end position="234"/>
    </location>
</feature>
<dbReference type="GO" id="GO:0008476">
    <property type="term" value="F:protein-tyrosine sulfotransferase activity"/>
    <property type="evidence" value="ECO:0007669"/>
    <property type="project" value="InterPro"/>
</dbReference>
<proteinExistence type="predicted"/>
<dbReference type="AlphaFoldDB" id="A0A6N1VEW9"/>
<feature type="coiled-coil region" evidence="3">
    <location>
        <begin position="136"/>
        <end position="163"/>
    </location>
</feature>
<evidence type="ECO:0000313" key="5">
    <source>
        <dbReference type="Proteomes" id="UP000509367"/>
    </source>
</evidence>
<keyword evidence="1 4" id="KW-0808">Transferase</keyword>
<organism evidence="4 5">
    <name type="scientific">Oricola thermophila</name>
    <dbReference type="NCBI Taxonomy" id="2742145"/>
    <lineage>
        <taxon>Bacteria</taxon>
        <taxon>Pseudomonadati</taxon>
        <taxon>Pseudomonadota</taxon>
        <taxon>Alphaproteobacteria</taxon>
        <taxon>Hyphomicrobiales</taxon>
        <taxon>Ahrensiaceae</taxon>
        <taxon>Oricola</taxon>
    </lineage>
</organism>
<dbReference type="SUPFAM" id="SSF52540">
    <property type="entry name" value="P-loop containing nucleoside triphosphate hydrolases"/>
    <property type="match status" value="1"/>
</dbReference>
<keyword evidence="3" id="KW-0175">Coiled coil</keyword>
<evidence type="ECO:0000256" key="1">
    <source>
        <dbReference type="ARBA" id="ARBA00022679"/>
    </source>
</evidence>
<dbReference type="PROSITE" id="PS50005">
    <property type="entry name" value="TPR"/>
    <property type="match status" value="2"/>
</dbReference>
<keyword evidence="2" id="KW-0802">TPR repeat</keyword>
<sequence length="565" mass="62724">MNATALSVDQALRKAKSLARKGAMDEAEALLRQMLARFPDNRRLQESMRTLALPPGARRNGRPLPPDKANALLALFRQRRIREALALARSLLARHPQVALLHSVEAACLAESGQTDAALASYRRAIALAPEAVDMRNNMARLLMAMKRNREALEQLDAVLERQPDNLEALNNMGAVLTVLGRSQEAIAPLERALALKPDFPDALANRGNALNHVGRREEAIADLEKVVALQPGNAAAHRSLSAVKTYESGDPQIAQMEALLAAAGPAERRHLHLALAKAHDDLRDVDKAFGHLQAGNALWRQSHGDPMERHRKVFAQIRSMFEDGIPEPISPATTGKRPIFVLGMPRSGTSLVEQILASHPEVHGGGELSALRQAVMPALGEETPTPEMLQDIRRRYLGEIETLGTDRPVVTDKMPANFRWIGFIAAALPEATIIHTTRDPVAVGWSIFRTFFPAGGMEYSFDLGDIAAYTRFHDEMMAFWADRLPGRIHEINYERLTEDQEGETRRLLELCGLEWNPRCLEFHRTERVVTTASAGQVRRKMYGGSSQAWRKYEKHLRPLVAALQ</sequence>
<keyword evidence="5" id="KW-1185">Reference proteome</keyword>
<reference evidence="4 5" key="1">
    <citation type="submission" date="2020-06" db="EMBL/GenBank/DDBJ databases">
        <title>Oricola thermophila sp. nov. isolated from a tidal sediments.</title>
        <authorList>
            <person name="Kwon K.K."/>
            <person name="Yang S.-H."/>
            <person name="Park M.-J."/>
        </authorList>
    </citation>
    <scope>NUCLEOTIDE SEQUENCE [LARGE SCALE GENOMIC DNA]</scope>
    <source>
        <strain evidence="4 5">MEBiC13590</strain>
    </source>
</reference>
<dbReference type="KEGG" id="orm:HTY61_14110"/>
<dbReference type="EMBL" id="CP054836">
    <property type="protein sequence ID" value="QKV19506.1"/>
    <property type="molecule type" value="Genomic_DNA"/>
</dbReference>
<dbReference type="PANTHER" id="PTHR12788:SF10">
    <property type="entry name" value="PROTEIN-TYROSINE SULFOTRANSFERASE"/>
    <property type="match status" value="1"/>
</dbReference>
<evidence type="ECO:0000256" key="2">
    <source>
        <dbReference type="PROSITE-ProRule" id="PRU00339"/>
    </source>
</evidence>
<dbReference type="Proteomes" id="UP000509367">
    <property type="component" value="Chromosome"/>
</dbReference>
<dbReference type="Gene3D" id="1.25.40.10">
    <property type="entry name" value="Tetratricopeptide repeat domain"/>
    <property type="match status" value="2"/>
</dbReference>
<dbReference type="InterPro" id="IPR026634">
    <property type="entry name" value="TPST-like"/>
</dbReference>
<dbReference type="PANTHER" id="PTHR12788">
    <property type="entry name" value="PROTEIN-TYROSINE SULFOTRANSFERASE 2"/>
    <property type="match status" value="1"/>
</dbReference>
<dbReference type="Pfam" id="PF13432">
    <property type="entry name" value="TPR_16"/>
    <property type="match status" value="1"/>
</dbReference>